<evidence type="ECO:0000256" key="2">
    <source>
        <dbReference type="ARBA" id="ARBA00001947"/>
    </source>
</evidence>
<evidence type="ECO:0000256" key="9">
    <source>
        <dbReference type="ARBA" id="ARBA00022833"/>
    </source>
</evidence>
<evidence type="ECO:0000256" key="3">
    <source>
        <dbReference type="ARBA" id="ARBA00005130"/>
    </source>
</evidence>
<accession>A0A6J4PQU6</accession>
<dbReference type="NCBIfam" id="TIGR01910">
    <property type="entry name" value="DapE-ArgE"/>
    <property type="match status" value="1"/>
</dbReference>
<gene>
    <name evidence="13" type="ORF">AVDCRST_MAG22-2701</name>
</gene>
<keyword evidence="9" id="KW-0862">Zinc</keyword>
<protein>
    <recommendedName>
        <fullName evidence="6">Probable succinyl-diaminopimelate desuccinylase</fullName>
        <ecNumber evidence="5">3.5.1.18</ecNumber>
    </recommendedName>
</protein>
<feature type="domain" description="Peptidase M20 dimerisation" evidence="12">
    <location>
        <begin position="209"/>
        <end position="313"/>
    </location>
</feature>
<dbReference type="Pfam" id="PF01546">
    <property type="entry name" value="Peptidase_M20"/>
    <property type="match status" value="1"/>
</dbReference>
<keyword evidence="8 13" id="KW-0378">Hydrolase</keyword>
<dbReference type="PROSITE" id="PS00759">
    <property type="entry name" value="ARGE_DAPE_CPG2_2"/>
    <property type="match status" value="1"/>
</dbReference>
<dbReference type="AlphaFoldDB" id="A0A6J4PQU6"/>
<evidence type="ECO:0000256" key="5">
    <source>
        <dbReference type="ARBA" id="ARBA00011921"/>
    </source>
</evidence>
<dbReference type="Pfam" id="PF07687">
    <property type="entry name" value="M20_dimer"/>
    <property type="match status" value="1"/>
</dbReference>
<dbReference type="InterPro" id="IPR036264">
    <property type="entry name" value="Bact_exopeptidase_dim_dom"/>
</dbReference>
<comment type="cofactor">
    <cofactor evidence="2">
        <name>Zn(2+)</name>
        <dbReference type="ChEBI" id="CHEBI:29105"/>
    </cofactor>
</comment>
<name>A0A6J4PQU6_9ACTN</name>
<organism evidence="13">
    <name type="scientific">uncultured Rubrobacteraceae bacterium</name>
    <dbReference type="NCBI Taxonomy" id="349277"/>
    <lineage>
        <taxon>Bacteria</taxon>
        <taxon>Bacillati</taxon>
        <taxon>Actinomycetota</taxon>
        <taxon>Rubrobacteria</taxon>
        <taxon>Rubrobacterales</taxon>
        <taxon>Rubrobacteraceae</taxon>
        <taxon>environmental samples</taxon>
    </lineage>
</organism>
<evidence type="ECO:0000256" key="8">
    <source>
        <dbReference type="ARBA" id="ARBA00022801"/>
    </source>
</evidence>
<evidence type="ECO:0000259" key="12">
    <source>
        <dbReference type="Pfam" id="PF07687"/>
    </source>
</evidence>
<reference evidence="13" key="1">
    <citation type="submission" date="2020-02" db="EMBL/GenBank/DDBJ databases">
        <authorList>
            <person name="Meier V. D."/>
        </authorList>
    </citation>
    <scope>NUCLEOTIDE SEQUENCE</scope>
    <source>
        <strain evidence="13">AVDCRST_MAG22</strain>
    </source>
</reference>
<dbReference type="SUPFAM" id="SSF55031">
    <property type="entry name" value="Bacterial exopeptidase dimerisation domain"/>
    <property type="match status" value="1"/>
</dbReference>
<dbReference type="GO" id="GO:0009089">
    <property type="term" value="P:lysine biosynthetic process via diaminopimelate"/>
    <property type="evidence" value="ECO:0007669"/>
    <property type="project" value="UniProtKB-UniPathway"/>
</dbReference>
<dbReference type="InterPro" id="IPR011650">
    <property type="entry name" value="Peptidase_M20_dimer"/>
</dbReference>
<dbReference type="GO" id="GO:0009014">
    <property type="term" value="F:succinyl-diaminopimelate desuccinylase activity"/>
    <property type="evidence" value="ECO:0007669"/>
    <property type="project" value="UniProtKB-EC"/>
</dbReference>
<dbReference type="PANTHER" id="PTHR43808:SF25">
    <property type="entry name" value="PEPTIDASE M20 DIMERISATION DOMAIN-CONTAINING PROTEIN"/>
    <property type="match status" value="1"/>
</dbReference>
<evidence type="ECO:0000256" key="7">
    <source>
        <dbReference type="ARBA" id="ARBA00022723"/>
    </source>
</evidence>
<evidence type="ECO:0000256" key="6">
    <source>
        <dbReference type="ARBA" id="ARBA00016853"/>
    </source>
</evidence>
<dbReference type="EC" id="3.5.1.18" evidence="5"/>
<dbReference type="SUPFAM" id="SSF53187">
    <property type="entry name" value="Zn-dependent exopeptidases"/>
    <property type="match status" value="1"/>
</dbReference>
<dbReference type="InterPro" id="IPR002933">
    <property type="entry name" value="Peptidase_M20"/>
</dbReference>
<dbReference type="EMBL" id="CADCUV010000121">
    <property type="protein sequence ID" value="CAA9422829.1"/>
    <property type="molecule type" value="Genomic_DNA"/>
</dbReference>
<dbReference type="UniPathway" id="UPA00034">
    <property type="reaction ID" value="UER00021"/>
</dbReference>
<sequence>MTDLDRKLVEVVVREVEARRDDAVRLLQELVRVPSTTGEEGAVQEKVEHALRGRGLEVDVWEAKAHEVEPYRDHVGDQETYENRPNVAGRRRGLGPGGGRSLLLNAHLDTVAPGDRAGWSHDPLGGEVVGDRLYGRGSCDMKGGLVTHLAALDALEAAGIELIGDVTVTATVGEENGGLGALSAVLRGYHADAALITEPTRLRLVPAQGGSLVFRLTVPGRSAHAAVRDEGVSALEKFVPLFEALRELERERNATLSHPLYDHLENKVPINIGVVRAGNWASTVPEALVAEGRAGLIPGEEVELFKSQVTERLFDVADGDPYLREHPPSLEWFGGQFAPAEVRPGAPICEAVKKAHALATGQEPIVEGVSYGADMRLFIRFGETPCVMYGAGDVRDAHAPDEYISIPDLMTATKTVAFLISAWCGVANG</sequence>
<comment type="similarity">
    <text evidence="4">Belongs to the peptidase M20A family.</text>
</comment>
<dbReference type="InterPro" id="IPR001261">
    <property type="entry name" value="ArgE/DapE_CS"/>
</dbReference>
<dbReference type="PROSITE" id="PS00758">
    <property type="entry name" value="ARGE_DAPE_CPG2_1"/>
    <property type="match status" value="1"/>
</dbReference>
<dbReference type="Gene3D" id="3.40.630.10">
    <property type="entry name" value="Zn peptidases"/>
    <property type="match status" value="1"/>
</dbReference>
<evidence type="ECO:0000256" key="4">
    <source>
        <dbReference type="ARBA" id="ARBA00006247"/>
    </source>
</evidence>
<keyword evidence="10" id="KW-0170">Cobalt</keyword>
<evidence type="ECO:0000256" key="1">
    <source>
        <dbReference type="ARBA" id="ARBA00001941"/>
    </source>
</evidence>
<keyword evidence="7" id="KW-0479">Metal-binding</keyword>
<comment type="catalytic activity">
    <reaction evidence="11">
        <text>N-succinyl-(2S,6S)-2,6-diaminopimelate + H2O = (2S,6S)-2,6-diaminopimelate + succinate</text>
        <dbReference type="Rhea" id="RHEA:22608"/>
        <dbReference type="ChEBI" id="CHEBI:15377"/>
        <dbReference type="ChEBI" id="CHEBI:30031"/>
        <dbReference type="ChEBI" id="CHEBI:57609"/>
        <dbReference type="ChEBI" id="CHEBI:58087"/>
        <dbReference type="EC" id="3.5.1.18"/>
    </reaction>
</comment>
<evidence type="ECO:0000256" key="11">
    <source>
        <dbReference type="ARBA" id="ARBA00051301"/>
    </source>
</evidence>
<proteinExistence type="inferred from homology"/>
<dbReference type="GO" id="GO:0046872">
    <property type="term" value="F:metal ion binding"/>
    <property type="evidence" value="ECO:0007669"/>
    <property type="project" value="UniProtKB-KW"/>
</dbReference>
<comment type="cofactor">
    <cofactor evidence="1">
        <name>Co(2+)</name>
        <dbReference type="ChEBI" id="CHEBI:48828"/>
    </cofactor>
</comment>
<evidence type="ECO:0000313" key="13">
    <source>
        <dbReference type="EMBL" id="CAA9422829.1"/>
    </source>
</evidence>
<dbReference type="PANTHER" id="PTHR43808">
    <property type="entry name" value="ACETYLORNITHINE DEACETYLASE"/>
    <property type="match status" value="1"/>
</dbReference>
<dbReference type="Gene3D" id="3.30.70.360">
    <property type="match status" value="1"/>
</dbReference>
<comment type="pathway">
    <text evidence="3">Amino-acid biosynthesis; L-lysine biosynthesis via DAP pathway; LL-2,6-diaminopimelate from (S)-tetrahydrodipicolinate (succinylase route): step 3/3.</text>
</comment>
<evidence type="ECO:0000256" key="10">
    <source>
        <dbReference type="ARBA" id="ARBA00023285"/>
    </source>
</evidence>
<dbReference type="InterPro" id="IPR050072">
    <property type="entry name" value="Peptidase_M20A"/>
</dbReference>
<dbReference type="InterPro" id="IPR010182">
    <property type="entry name" value="ArgE/DapE"/>
</dbReference>